<comment type="subcellular location">
    <subcellularLocation>
        <location evidence="10">Cytoplasm</location>
    </subcellularLocation>
    <subcellularLocation>
        <location evidence="10">Nucleus</location>
    </subcellularLocation>
</comment>
<comment type="catalytic activity">
    <reaction evidence="10">
        <text>ATP + H2O = ADP + phosphate + H(+)</text>
        <dbReference type="Rhea" id="RHEA:13065"/>
        <dbReference type="ChEBI" id="CHEBI:15377"/>
        <dbReference type="ChEBI" id="CHEBI:15378"/>
        <dbReference type="ChEBI" id="CHEBI:30616"/>
        <dbReference type="ChEBI" id="CHEBI:43474"/>
        <dbReference type="ChEBI" id="CHEBI:456216"/>
    </reaction>
</comment>
<feature type="binding site" evidence="10">
    <location>
        <position position="118"/>
    </location>
    <ligand>
        <name>ATP</name>
        <dbReference type="ChEBI" id="CHEBI:30616"/>
    </ligand>
</feature>
<dbReference type="GO" id="GO:0004017">
    <property type="term" value="F:AMP kinase activity"/>
    <property type="evidence" value="ECO:0007669"/>
    <property type="project" value="UniProtKB-UniRule"/>
</dbReference>
<keyword evidence="12" id="KW-1185">Reference proteome</keyword>
<feature type="region of interest" description="NMPbind" evidence="10">
    <location>
        <begin position="41"/>
        <end position="64"/>
    </location>
</feature>
<feature type="binding site" evidence="10">
    <location>
        <position position="21"/>
    </location>
    <ligand>
        <name>ATP</name>
        <dbReference type="ChEBI" id="CHEBI:30616"/>
    </ligand>
</feature>
<dbReference type="GO" id="GO:0005524">
    <property type="term" value="F:ATP binding"/>
    <property type="evidence" value="ECO:0007669"/>
    <property type="project" value="UniProtKB-KW"/>
</dbReference>
<comment type="caution">
    <text evidence="11">The sequence shown here is derived from an EMBL/GenBank/DDBJ whole genome shotgun (WGS) entry which is preliminary data.</text>
</comment>
<name>A0A0L0CN32_LUCCU</name>
<evidence type="ECO:0000256" key="5">
    <source>
        <dbReference type="ARBA" id="ARBA00022679"/>
    </source>
</evidence>
<dbReference type="Pfam" id="PF13238">
    <property type="entry name" value="AAA_18"/>
    <property type="match status" value="1"/>
</dbReference>
<evidence type="ECO:0000256" key="2">
    <source>
        <dbReference type="ARBA" id="ARBA00022490"/>
    </source>
</evidence>
<keyword evidence="4 10" id="KW-0698">rRNA processing</keyword>
<comment type="similarity">
    <text evidence="10">Belongs to the adenylate kinase family. AK6 subfamily.</text>
</comment>
<reference evidence="11 12" key="1">
    <citation type="journal article" date="2015" name="Nat. Commun.">
        <title>Lucilia cuprina genome unlocks parasitic fly biology to underpin future interventions.</title>
        <authorList>
            <person name="Anstead C.A."/>
            <person name="Korhonen P.K."/>
            <person name="Young N.D."/>
            <person name="Hall R.S."/>
            <person name="Jex A.R."/>
            <person name="Murali S.C."/>
            <person name="Hughes D.S."/>
            <person name="Lee S.F."/>
            <person name="Perry T."/>
            <person name="Stroehlein A.J."/>
            <person name="Ansell B.R."/>
            <person name="Breugelmans B."/>
            <person name="Hofmann A."/>
            <person name="Qu J."/>
            <person name="Dugan S."/>
            <person name="Lee S.L."/>
            <person name="Chao H."/>
            <person name="Dinh H."/>
            <person name="Han Y."/>
            <person name="Doddapaneni H.V."/>
            <person name="Worley K.C."/>
            <person name="Muzny D.M."/>
            <person name="Ioannidis P."/>
            <person name="Waterhouse R.M."/>
            <person name="Zdobnov E.M."/>
            <person name="James P.J."/>
            <person name="Bagnall N.H."/>
            <person name="Kotze A.C."/>
            <person name="Gibbs R.A."/>
            <person name="Richards S."/>
            <person name="Batterham P."/>
            <person name="Gasser R.B."/>
        </authorList>
    </citation>
    <scope>NUCLEOTIDE SEQUENCE [LARGE SCALE GENOMIC DNA]</scope>
    <source>
        <strain evidence="11 12">LS</strain>
        <tissue evidence="11">Full body</tissue>
    </source>
</reference>
<keyword evidence="2 10" id="KW-0963">Cytoplasm</keyword>
<keyword evidence="7 10" id="KW-0418">Kinase</keyword>
<dbReference type="STRING" id="7375.A0A0L0CN32"/>
<dbReference type="SUPFAM" id="SSF52540">
    <property type="entry name" value="P-loop containing nucleoside triphosphate hydrolases"/>
    <property type="match status" value="1"/>
</dbReference>
<dbReference type="EMBL" id="JRES01000173">
    <property type="protein sequence ID" value="KNC33622.1"/>
    <property type="molecule type" value="Genomic_DNA"/>
</dbReference>
<gene>
    <name evidence="11" type="ORF">FF38_02979</name>
</gene>
<dbReference type="InterPro" id="IPR020618">
    <property type="entry name" value="Adenyl_kinase_AK6"/>
</dbReference>
<dbReference type="OMA" id="QCEIFGT"/>
<keyword evidence="9 10" id="KW-0539">Nucleus</keyword>
<sequence length="178" mass="20821">MTSTDENVDALPNILITGTPGVGKSYICQRISEQLKLNWIDCSKVAKEKDFIEEYDEEYECPILDEDKLMDYMEPLMQQGGNVVEYHGCDFFPERWFQAVFVVTCPNNTVLYDRLKERDYNEKKLKSNLECEIFGTILEEAKDSYKPDIVFELKGETKQDAENSLKAIKSWFKAWKRK</sequence>
<feature type="binding site" evidence="10">
    <location>
        <position position="23"/>
    </location>
    <ligand>
        <name>ATP</name>
        <dbReference type="ChEBI" id="CHEBI:30616"/>
    </ligand>
</feature>
<keyword evidence="3 10" id="KW-0690">Ribosome biogenesis</keyword>
<evidence type="ECO:0000256" key="4">
    <source>
        <dbReference type="ARBA" id="ARBA00022552"/>
    </source>
</evidence>
<comment type="subunit">
    <text evidence="10">Monomer and homodimer. Interacts with small ribosomal subunit protein uS11. Not a structural component of 43S pre-ribosomes, but transiently interacts with them by binding to uS11.</text>
</comment>
<protein>
    <recommendedName>
        <fullName evidence="10">Adenylate kinase isoenzyme 6 homolog</fullName>
        <shortName evidence="10">AK6</shortName>
        <ecNumber evidence="10">2.7.4.3</ecNumber>
    </recommendedName>
    <alternativeName>
        <fullName evidence="10">Dual activity adenylate kinase/ATPase</fullName>
        <shortName evidence="10">AK/ATPase</shortName>
    </alternativeName>
</protein>
<evidence type="ECO:0000256" key="7">
    <source>
        <dbReference type="ARBA" id="ARBA00022777"/>
    </source>
</evidence>
<evidence type="ECO:0000256" key="3">
    <source>
        <dbReference type="ARBA" id="ARBA00022517"/>
    </source>
</evidence>
<comment type="caution">
    <text evidence="10">Lacks conserved residue(s) required for the propagation of feature annotation.</text>
</comment>
<keyword evidence="8 10" id="KW-0067">ATP-binding</keyword>
<dbReference type="OrthoDB" id="10251185at2759"/>
<feature type="binding site" evidence="10">
    <location>
        <position position="25"/>
    </location>
    <ligand>
        <name>ATP</name>
        <dbReference type="ChEBI" id="CHEBI:30616"/>
    </ligand>
</feature>
<feature type="binding site" evidence="10">
    <location>
        <position position="24"/>
    </location>
    <ligand>
        <name>ATP</name>
        <dbReference type="ChEBI" id="CHEBI:30616"/>
    </ligand>
</feature>
<dbReference type="PANTHER" id="PTHR12595">
    <property type="entry name" value="POS9-ACTIVATING FACTOR FAP7-RELATED"/>
    <property type="match status" value="1"/>
</dbReference>
<dbReference type="Proteomes" id="UP000037069">
    <property type="component" value="Unassembled WGS sequence"/>
</dbReference>
<dbReference type="GO" id="GO:0005634">
    <property type="term" value="C:nucleus"/>
    <property type="evidence" value="ECO:0007669"/>
    <property type="project" value="UniProtKB-SubCell"/>
</dbReference>
<dbReference type="GO" id="GO:0016887">
    <property type="term" value="F:ATP hydrolysis activity"/>
    <property type="evidence" value="ECO:0007669"/>
    <property type="project" value="UniProtKB-UniRule"/>
</dbReference>
<dbReference type="EC" id="2.7.4.3" evidence="10"/>
<dbReference type="FunFam" id="3.40.50.300:FF:000372">
    <property type="entry name" value="Adenylate kinase isoenzyme 6 homolog"/>
    <property type="match status" value="1"/>
</dbReference>
<dbReference type="GO" id="GO:0042274">
    <property type="term" value="P:ribosomal small subunit biogenesis"/>
    <property type="evidence" value="ECO:0007669"/>
    <property type="project" value="UniProtKB-UniRule"/>
</dbReference>
<dbReference type="AlphaFoldDB" id="A0A0L0CN32"/>
<feature type="binding site" evidence="10">
    <location>
        <position position="26"/>
    </location>
    <ligand>
        <name>ATP</name>
        <dbReference type="ChEBI" id="CHEBI:30616"/>
    </ligand>
</feature>
<dbReference type="GO" id="GO:0006364">
    <property type="term" value="P:rRNA processing"/>
    <property type="evidence" value="ECO:0007669"/>
    <property type="project" value="UniProtKB-KW"/>
</dbReference>
<evidence type="ECO:0000313" key="11">
    <source>
        <dbReference type="EMBL" id="KNC33622.1"/>
    </source>
</evidence>
<organism evidence="11 12">
    <name type="scientific">Lucilia cuprina</name>
    <name type="common">Green bottle fly</name>
    <name type="synonym">Australian sheep blowfly</name>
    <dbReference type="NCBI Taxonomy" id="7375"/>
    <lineage>
        <taxon>Eukaryota</taxon>
        <taxon>Metazoa</taxon>
        <taxon>Ecdysozoa</taxon>
        <taxon>Arthropoda</taxon>
        <taxon>Hexapoda</taxon>
        <taxon>Insecta</taxon>
        <taxon>Pterygota</taxon>
        <taxon>Neoptera</taxon>
        <taxon>Endopterygota</taxon>
        <taxon>Diptera</taxon>
        <taxon>Brachycera</taxon>
        <taxon>Muscomorpha</taxon>
        <taxon>Oestroidea</taxon>
        <taxon>Calliphoridae</taxon>
        <taxon>Luciliinae</taxon>
        <taxon>Lucilia</taxon>
    </lineage>
</organism>
<dbReference type="InterPro" id="IPR027417">
    <property type="entry name" value="P-loop_NTPase"/>
</dbReference>
<evidence type="ECO:0000256" key="10">
    <source>
        <dbReference type="HAMAP-Rule" id="MF_03173"/>
    </source>
</evidence>
<dbReference type="PANTHER" id="PTHR12595:SF0">
    <property type="entry name" value="ADENYLATE KINASE ISOENZYME 6"/>
    <property type="match status" value="1"/>
</dbReference>
<accession>A0A0L0CN32</accession>
<comment type="catalytic activity">
    <reaction evidence="1 10">
        <text>AMP + ATP = 2 ADP</text>
        <dbReference type="Rhea" id="RHEA:12973"/>
        <dbReference type="ChEBI" id="CHEBI:30616"/>
        <dbReference type="ChEBI" id="CHEBI:456215"/>
        <dbReference type="ChEBI" id="CHEBI:456216"/>
        <dbReference type="EC" id="2.7.4.3"/>
    </reaction>
</comment>
<evidence type="ECO:0000256" key="1">
    <source>
        <dbReference type="ARBA" id="ARBA00000582"/>
    </source>
</evidence>
<evidence type="ECO:0000256" key="9">
    <source>
        <dbReference type="ARBA" id="ARBA00023242"/>
    </source>
</evidence>
<feature type="region of interest" description="LID" evidence="10">
    <location>
        <begin position="117"/>
        <end position="127"/>
    </location>
</feature>
<dbReference type="HAMAP" id="MF_00039">
    <property type="entry name" value="Adenylate_kinase_AK6"/>
    <property type="match status" value="1"/>
</dbReference>
<dbReference type="Gene3D" id="3.40.50.300">
    <property type="entry name" value="P-loop containing nucleotide triphosphate hydrolases"/>
    <property type="match status" value="1"/>
</dbReference>
<evidence type="ECO:0000313" key="12">
    <source>
        <dbReference type="Proteomes" id="UP000037069"/>
    </source>
</evidence>
<evidence type="ECO:0000256" key="8">
    <source>
        <dbReference type="ARBA" id="ARBA00022840"/>
    </source>
</evidence>
<dbReference type="GO" id="GO:0005737">
    <property type="term" value="C:cytoplasm"/>
    <property type="evidence" value="ECO:0007669"/>
    <property type="project" value="UniProtKB-SubCell"/>
</dbReference>
<comment type="function">
    <text evidence="10">Broad-specificity nucleoside monophosphate (NMP) kinase that catalyzes the reversible transfer of the terminal phosphate group between nucleoside triphosphates and monophosphates. Has also ATPase activity. Involved in the late cytoplasmic maturation steps of the 40S ribosomal particles, specifically 18S rRNA maturation. While NMP activity is not required for ribosome maturation, ATPase activity is. Associates transiently with small ribosomal subunit protein uS11. ATP hydrolysis breaks the interaction with uS11. May temporarily remove uS11 from the ribosome to enable a conformational change of the ribosomal RNA that is needed for the final maturation step of the small ribosomal subunit. Its NMP activity may have a role in nuclear energy homeostasis.</text>
</comment>
<keyword evidence="5 10" id="KW-0808">Transferase</keyword>
<evidence type="ECO:0000256" key="6">
    <source>
        <dbReference type="ARBA" id="ARBA00022741"/>
    </source>
</evidence>
<proteinExistence type="inferred from homology"/>
<keyword evidence="6 10" id="KW-0547">Nucleotide-binding</keyword>